<dbReference type="PANTHER" id="PTHR30503:SF3">
    <property type="entry name" value="INNER MEMBRANE PROTEIN YEDI"/>
    <property type="match status" value="1"/>
</dbReference>
<dbReference type="Pfam" id="PF05661">
    <property type="entry name" value="DUF808"/>
    <property type="match status" value="1"/>
</dbReference>
<accession>N6X3Z0</accession>
<protein>
    <submittedName>
        <fullName evidence="2">Protein of hypothetical function DUF808</fullName>
    </submittedName>
</protein>
<comment type="caution">
    <text evidence="2">The sequence shown here is derived from an EMBL/GenBank/DDBJ whole genome shotgun (WGS) entry which is preliminary data.</text>
</comment>
<dbReference type="RefSeq" id="WP_005963176.1">
    <property type="nucleotide sequence ID" value="NZ_CP040505.1"/>
</dbReference>
<feature type="transmembrane region" description="Helical" evidence="1">
    <location>
        <begin position="173"/>
        <end position="195"/>
    </location>
</feature>
<dbReference type="PATRIC" id="fig|888050.3.peg.1036"/>
<organism evidence="2 3">
    <name type="scientific">Schaalia cardiffensis F0333</name>
    <dbReference type="NCBI Taxonomy" id="888050"/>
    <lineage>
        <taxon>Bacteria</taxon>
        <taxon>Bacillati</taxon>
        <taxon>Actinomycetota</taxon>
        <taxon>Actinomycetes</taxon>
        <taxon>Actinomycetales</taxon>
        <taxon>Actinomycetaceae</taxon>
        <taxon>Schaalia</taxon>
    </lineage>
</organism>
<keyword evidence="1" id="KW-0472">Membrane</keyword>
<reference evidence="2 3" key="1">
    <citation type="submission" date="2013-03" db="EMBL/GenBank/DDBJ databases">
        <title>Reference genome for the Human Microbiome Project.</title>
        <authorList>
            <person name="Aqrawi P."/>
            <person name="Ayvaz T."/>
            <person name="Bess C."/>
            <person name="Blankenburg K."/>
            <person name="Coyle M."/>
            <person name="Deng J."/>
            <person name="Forbes L."/>
            <person name="Fowler G."/>
            <person name="Francisco L."/>
            <person name="Fu Q."/>
            <person name="Gibbs R."/>
            <person name="Gross S."/>
            <person name="Gubbala S."/>
            <person name="Hale W."/>
            <person name="Hemphill L."/>
            <person name="Highlander S."/>
            <person name="Hirani K."/>
            <person name="Jackson L."/>
            <person name="Jakkamsetti A."/>
            <person name="Javaid M."/>
            <person name="Jayaseelan J.C."/>
            <person name="Jiang H."/>
            <person name="Joshi V."/>
            <person name="Korchina V."/>
            <person name="Kovar C."/>
            <person name="Lara F."/>
            <person name="Lee S."/>
            <person name="Liu Y."/>
            <person name="Mata R."/>
            <person name="Mathew T."/>
            <person name="Munidasa M."/>
            <person name="Muzny D."/>
            <person name="Nazareth L."/>
            <person name="Ngo R."/>
            <person name="Nguyen L."/>
            <person name="Nguyen N."/>
            <person name="Okwuonu G."/>
            <person name="Ongeri F."/>
            <person name="Palculict T."/>
            <person name="Patil S."/>
            <person name="Petrosino J."/>
            <person name="Pham C."/>
            <person name="Pham P."/>
            <person name="Pu L.-L."/>
            <person name="Qin X."/>
            <person name="Qu J."/>
            <person name="Reid J."/>
            <person name="Ross M."/>
            <person name="Ruth R."/>
            <person name="Saada N."/>
            <person name="San Lucas F."/>
            <person name="Santibanez J."/>
            <person name="Shang Y."/>
            <person name="Simmons D."/>
            <person name="Song X.-Z."/>
            <person name="Tang L.-Y."/>
            <person name="Thornton R."/>
            <person name="Warren J."/>
            <person name="Weissenberger G."/>
            <person name="Wilczek-Boney K."/>
            <person name="Worley K."/>
            <person name="Youmans B."/>
            <person name="Zhang J."/>
            <person name="Zhang L."/>
            <person name="Zhao Z."/>
            <person name="Zhou C."/>
            <person name="Zhu D."/>
            <person name="Zhu Y."/>
        </authorList>
    </citation>
    <scope>NUCLEOTIDE SEQUENCE [LARGE SCALE GENOMIC DNA]</scope>
    <source>
        <strain evidence="2 3">F0333</strain>
    </source>
</reference>
<dbReference type="InterPro" id="IPR008526">
    <property type="entry name" value="YedI"/>
</dbReference>
<dbReference type="PIRSF" id="PIRSF016660">
    <property type="entry name" value="YedI"/>
    <property type="match status" value="1"/>
</dbReference>
<dbReference type="PANTHER" id="PTHR30503">
    <property type="entry name" value="INNER MEMBRANE PROTEIN YEDI"/>
    <property type="match status" value="1"/>
</dbReference>
<dbReference type="AlphaFoldDB" id="N6X3Z0"/>
<dbReference type="HOGENOM" id="CLU_059391_0_0_11"/>
<dbReference type="GO" id="GO:0005886">
    <property type="term" value="C:plasma membrane"/>
    <property type="evidence" value="ECO:0007669"/>
    <property type="project" value="TreeGrafter"/>
</dbReference>
<name>N6X3Z0_9ACTO</name>
<feature type="transmembrane region" description="Helical" evidence="1">
    <location>
        <begin position="286"/>
        <end position="306"/>
    </location>
</feature>
<dbReference type="OrthoDB" id="9814178at2"/>
<dbReference type="eggNOG" id="COG2354">
    <property type="taxonomic scope" value="Bacteria"/>
</dbReference>
<keyword evidence="1" id="KW-0812">Transmembrane</keyword>
<proteinExistence type="predicted"/>
<dbReference type="Proteomes" id="UP000013015">
    <property type="component" value="Unassembled WGS sequence"/>
</dbReference>
<evidence type="ECO:0000256" key="1">
    <source>
        <dbReference type="SAM" id="Phobius"/>
    </source>
</evidence>
<keyword evidence="3" id="KW-1185">Reference proteome</keyword>
<keyword evidence="1" id="KW-1133">Transmembrane helix</keyword>
<feature type="transmembrane region" description="Helical" evidence="1">
    <location>
        <begin position="76"/>
        <end position="100"/>
    </location>
</feature>
<gene>
    <name evidence="2" type="ORF">HMPREF9004_1091</name>
</gene>
<dbReference type="STRING" id="888050.HMPREF9004_1091"/>
<evidence type="ECO:0000313" key="2">
    <source>
        <dbReference type="EMBL" id="ENO18147.1"/>
    </source>
</evidence>
<feature type="transmembrane region" description="Helical" evidence="1">
    <location>
        <begin position="225"/>
        <end position="246"/>
    </location>
</feature>
<sequence length="323" mass="33930">MSGGLIALLDDIATLAKATASSLDDIAAGATKASSKAVGVVIDDTAVTPQYVAGLDPSRELPIIQKIARASLINKLAIILPLALLLTWLAPWMLPVLLLLGGSFLSFEGAEKLLVKLHLLPEHSHENAPAATSAEELEKGIVSSASRTDLILSAEIILISLANVNADSNTVRIGIMIAVAFFMTFFVYGLVALLVKMDDFGLHLSKRQGPLAALGRGIVTIMPKVFSIIGIVGTVAMLWVGGHIVITSVSDLGLSLLHELVEHAMTAVESFGGAATWTMETALSGVFGLAWGALVAYTWLGISLLIPKRHAPINEDEGADASR</sequence>
<dbReference type="EMBL" id="AQHZ01000017">
    <property type="protein sequence ID" value="ENO18147.1"/>
    <property type="molecule type" value="Genomic_DNA"/>
</dbReference>
<evidence type="ECO:0000313" key="3">
    <source>
        <dbReference type="Proteomes" id="UP000013015"/>
    </source>
</evidence>